<evidence type="ECO:0000256" key="1">
    <source>
        <dbReference type="ARBA" id="ARBA00023015"/>
    </source>
</evidence>
<dbReference type="InterPro" id="IPR000792">
    <property type="entry name" value="Tscrpt_reg_LuxR_C"/>
</dbReference>
<dbReference type="GO" id="GO:0006355">
    <property type="term" value="P:regulation of DNA-templated transcription"/>
    <property type="evidence" value="ECO:0007669"/>
    <property type="project" value="InterPro"/>
</dbReference>
<feature type="transmembrane region" description="Helical" evidence="5">
    <location>
        <begin position="257"/>
        <end position="277"/>
    </location>
</feature>
<name>A0A1G6NY75_9FIRM</name>
<feature type="transmembrane region" description="Helical" evidence="5">
    <location>
        <begin position="133"/>
        <end position="150"/>
    </location>
</feature>
<protein>
    <submittedName>
        <fullName evidence="7">DNA-binding transcriptional regulator, CsgD family</fullName>
    </submittedName>
</protein>
<keyword evidence="1" id="KW-0805">Transcription regulation</keyword>
<dbReference type="Pfam" id="PF00196">
    <property type="entry name" value="GerE"/>
    <property type="match status" value="1"/>
</dbReference>
<dbReference type="PROSITE" id="PS50043">
    <property type="entry name" value="HTH_LUXR_2"/>
    <property type="match status" value="1"/>
</dbReference>
<evidence type="ECO:0000256" key="2">
    <source>
        <dbReference type="ARBA" id="ARBA00023125"/>
    </source>
</evidence>
<keyword evidence="2 7" id="KW-0238">DNA-binding</keyword>
<dbReference type="Proteomes" id="UP000198943">
    <property type="component" value="Unassembled WGS sequence"/>
</dbReference>
<keyword evidence="5" id="KW-0812">Transmembrane</keyword>
<evidence type="ECO:0000256" key="4">
    <source>
        <dbReference type="SAM" id="MobiDB-lite"/>
    </source>
</evidence>
<dbReference type="SUPFAM" id="SSF46894">
    <property type="entry name" value="C-terminal effector domain of the bipartite response regulators"/>
    <property type="match status" value="1"/>
</dbReference>
<keyword evidence="5" id="KW-1133">Transmembrane helix</keyword>
<feature type="transmembrane region" description="Helical" evidence="5">
    <location>
        <begin position="283"/>
        <end position="306"/>
    </location>
</feature>
<feature type="transmembrane region" description="Helical" evidence="5">
    <location>
        <begin position="98"/>
        <end position="121"/>
    </location>
</feature>
<keyword evidence="5" id="KW-0472">Membrane</keyword>
<feature type="region of interest" description="Disordered" evidence="4">
    <location>
        <begin position="483"/>
        <end position="520"/>
    </location>
</feature>
<evidence type="ECO:0000256" key="5">
    <source>
        <dbReference type="SAM" id="Phobius"/>
    </source>
</evidence>
<feature type="transmembrane region" description="Helical" evidence="5">
    <location>
        <begin position="352"/>
        <end position="373"/>
    </location>
</feature>
<feature type="transmembrane region" description="Helical" evidence="5">
    <location>
        <begin position="42"/>
        <end position="60"/>
    </location>
</feature>
<sequence length="589" mass="65616">MDKRLIAANALSFFSMVIVYQAFLTVASPLSAIRLPFSLMQLNLWFMFVSLFGVLLFAYTFHREPERDVTRLLHISLAVNGLSVLALAAGLAGKTVTFFLYIGGLLFPLACGYLDGCLFYILARHTVPRRQGIAIGLYIAITNGLLFLVQRLVERATGEPLFFPWPLLLVALALIAILIRPVPTEETAQPVVPQTQVSDHLPLFCGIGILLSLLIGLSSTLDFVEYEEYYRNWHAISRLFLAAGYLAAGWLADHYPVWLPVAALLAKVAVFAAYTFVLEGAPLWFTIFADAFFSPFIILFIIWMFFNVALRSTRPELWAGMGRAIERPFHVLGALAGEMLLEHKVSHGVMSLVYMGLLILAVVLLYRLFLLYAEAWKHSVESEADARVKAETASFANAGLNAAKNTKTLANAEISAQASADYFVETVEADNKKDTTATETITAVSADFFDNNQLEMVADETETSELFTTEIAEDATAVKIISAASADNSENQEDETAAEKEEAKQDDSQPNDSGPLHGDRLRKYQLRYRLTNRETEVLWEILQKHKTSEIAANLFITVPTAKYHISNILQKTGAQNQRELRYMIQKDES</sequence>
<evidence type="ECO:0000313" key="8">
    <source>
        <dbReference type="Proteomes" id="UP000198943"/>
    </source>
</evidence>
<feature type="domain" description="HTH luxR-type" evidence="6">
    <location>
        <begin position="523"/>
        <end position="587"/>
    </location>
</feature>
<keyword evidence="8" id="KW-1185">Reference proteome</keyword>
<feature type="transmembrane region" description="Helical" evidence="5">
    <location>
        <begin position="162"/>
        <end position="180"/>
    </location>
</feature>
<dbReference type="GO" id="GO:0003677">
    <property type="term" value="F:DNA binding"/>
    <property type="evidence" value="ECO:0007669"/>
    <property type="project" value="UniProtKB-KW"/>
</dbReference>
<dbReference type="EMBL" id="FMYW01000018">
    <property type="protein sequence ID" value="SDC72990.1"/>
    <property type="molecule type" value="Genomic_DNA"/>
</dbReference>
<reference evidence="8" key="1">
    <citation type="submission" date="2016-10" db="EMBL/GenBank/DDBJ databases">
        <authorList>
            <person name="Varghese N."/>
            <person name="Submissions S."/>
        </authorList>
    </citation>
    <scope>NUCLEOTIDE SEQUENCE [LARGE SCALE GENOMIC DNA]</scope>
    <source>
        <strain evidence="8">DSM 11005</strain>
    </source>
</reference>
<feature type="compositionally biased region" description="Basic and acidic residues" evidence="4">
    <location>
        <begin position="497"/>
        <end position="507"/>
    </location>
</feature>
<dbReference type="CDD" id="cd06170">
    <property type="entry name" value="LuxR_C_like"/>
    <property type="match status" value="1"/>
</dbReference>
<dbReference type="InterPro" id="IPR016032">
    <property type="entry name" value="Sig_transdc_resp-reg_C-effctor"/>
</dbReference>
<dbReference type="PANTHER" id="PTHR44688:SF16">
    <property type="entry name" value="DNA-BINDING TRANSCRIPTIONAL ACTIVATOR DEVR_DOSR"/>
    <property type="match status" value="1"/>
</dbReference>
<feature type="transmembrane region" description="Helical" evidence="5">
    <location>
        <begin position="7"/>
        <end position="30"/>
    </location>
</feature>
<keyword evidence="3" id="KW-0804">Transcription</keyword>
<evidence type="ECO:0000313" key="7">
    <source>
        <dbReference type="EMBL" id="SDC72990.1"/>
    </source>
</evidence>
<dbReference type="PANTHER" id="PTHR44688">
    <property type="entry name" value="DNA-BINDING TRANSCRIPTIONAL ACTIVATOR DEVR_DOSR"/>
    <property type="match status" value="1"/>
</dbReference>
<proteinExistence type="predicted"/>
<accession>A0A1G6NY75</accession>
<dbReference type="RefSeq" id="WP_176760534.1">
    <property type="nucleotide sequence ID" value="NZ_FMYW01000018.1"/>
</dbReference>
<feature type="transmembrane region" description="Helical" evidence="5">
    <location>
        <begin position="201"/>
        <end position="221"/>
    </location>
</feature>
<feature type="transmembrane region" description="Helical" evidence="5">
    <location>
        <begin position="72"/>
        <end position="92"/>
    </location>
</feature>
<gene>
    <name evidence="7" type="ORF">SAMN04487864_1184</name>
</gene>
<dbReference type="Gene3D" id="1.10.10.10">
    <property type="entry name" value="Winged helix-like DNA-binding domain superfamily/Winged helix DNA-binding domain"/>
    <property type="match status" value="1"/>
</dbReference>
<dbReference type="InterPro" id="IPR036388">
    <property type="entry name" value="WH-like_DNA-bd_sf"/>
</dbReference>
<dbReference type="AlphaFoldDB" id="A0A1G6NY75"/>
<organism evidence="7 8">
    <name type="scientific">Succiniclasticum ruminis</name>
    <dbReference type="NCBI Taxonomy" id="40841"/>
    <lineage>
        <taxon>Bacteria</taxon>
        <taxon>Bacillati</taxon>
        <taxon>Bacillota</taxon>
        <taxon>Negativicutes</taxon>
        <taxon>Acidaminococcales</taxon>
        <taxon>Acidaminococcaceae</taxon>
        <taxon>Succiniclasticum</taxon>
    </lineage>
</organism>
<dbReference type="SMART" id="SM00421">
    <property type="entry name" value="HTH_LUXR"/>
    <property type="match status" value="1"/>
</dbReference>
<evidence type="ECO:0000259" key="6">
    <source>
        <dbReference type="PROSITE" id="PS50043"/>
    </source>
</evidence>
<evidence type="ECO:0000256" key="3">
    <source>
        <dbReference type="ARBA" id="ARBA00023163"/>
    </source>
</evidence>